<evidence type="ECO:0000259" key="2">
    <source>
        <dbReference type="Pfam" id="PF09995"/>
    </source>
</evidence>
<dbReference type="Pfam" id="PF09995">
    <property type="entry name" value="MPAB_Lcp_cat"/>
    <property type="match status" value="1"/>
</dbReference>
<evidence type="ECO:0000256" key="1">
    <source>
        <dbReference type="SAM" id="MobiDB-lite"/>
    </source>
</evidence>
<comment type="caution">
    <text evidence="3">The sequence shown here is derived from an EMBL/GenBank/DDBJ whole genome shotgun (WGS) entry which is preliminary data.</text>
</comment>
<feature type="compositionally biased region" description="Low complexity" evidence="1">
    <location>
        <begin position="8"/>
        <end position="21"/>
    </location>
</feature>
<dbReference type="Proteomes" id="UP001067235">
    <property type="component" value="Unassembled WGS sequence"/>
</dbReference>
<evidence type="ECO:0000313" key="3">
    <source>
        <dbReference type="EMBL" id="MCZ4549919.1"/>
    </source>
</evidence>
<proteinExistence type="predicted"/>
<keyword evidence="4" id="KW-1185">Reference proteome</keyword>
<dbReference type="InterPro" id="IPR018713">
    <property type="entry name" value="MPAB/Lcp_cat_dom"/>
</dbReference>
<sequence>MTSGTVEGSSALSGAAPLSRPSPRPMWTREQADSASGDLLDMPGISAIAGAANVIMQLALPAVGYGVAESKVDSGNLFKHPLKRGRTTLAYLAVAVNGSPEDRKAYRRAVGHSHARVRSTESSPVEYNAFDPTLQLWVAACLYKGWEDMQILFGDPAAVTEEAYQQGALMGTTLQMPRDMWPATRADFKQYWDSTVAELEIDDTIRELLVSIARFDFLPKPVSLLIGDFGLFLTTGFLPPEFREKMNLTWTPRQQRLFDLHNRIARNVVQRLPEPLRAFPFNAYLWDTRRRIKAGKRLT</sequence>
<dbReference type="RefSeq" id="WP_301570445.1">
    <property type="nucleotide sequence ID" value="NZ_JAPWIE010000002.1"/>
</dbReference>
<feature type="region of interest" description="Disordered" evidence="1">
    <location>
        <begin position="1"/>
        <end position="34"/>
    </location>
</feature>
<accession>A0ABT4MSB7</accession>
<name>A0ABT4MSB7_GORRU</name>
<dbReference type="EMBL" id="JAPWIE010000002">
    <property type="protein sequence ID" value="MCZ4549919.1"/>
    <property type="molecule type" value="Genomic_DNA"/>
</dbReference>
<organism evidence="3 4">
    <name type="scientific">Gordonia rubripertincta</name>
    <name type="common">Rhodococcus corallinus</name>
    <dbReference type="NCBI Taxonomy" id="36822"/>
    <lineage>
        <taxon>Bacteria</taxon>
        <taxon>Bacillati</taxon>
        <taxon>Actinomycetota</taxon>
        <taxon>Actinomycetes</taxon>
        <taxon>Mycobacteriales</taxon>
        <taxon>Gordoniaceae</taxon>
        <taxon>Gordonia</taxon>
    </lineage>
</organism>
<dbReference type="PANTHER" id="PTHR36151:SF3">
    <property type="entry name" value="ER-BOUND OXYGENASE MPAB_MPAB'_RUBBER OXYGENASE CATALYTIC DOMAIN-CONTAINING PROTEIN"/>
    <property type="match status" value="1"/>
</dbReference>
<gene>
    <name evidence="3" type="ORF">O4213_07985</name>
</gene>
<protein>
    <submittedName>
        <fullName evidence="3">Oxygenase MpaB family protein</fullName>
    </submittedName>
</protein>
<reference evidence="3" key="1">
    <citation type="submission" date="2022-12" db="EMBL/GenBank/DDBJ databases">
        <authorList>
            <person name="Krivoruchko A.V."/>
            <person name="Elkin A."/>
        </authorList>
    </citation>
    <scope>NUCLEOTIDE SEQUENCE</scope>
    <source>
        <strain evidence="3">IEGM 1388</strain>
    </source>
</reference>
<evidence type="ECO:0000313" key="4">
    <source>
        <dbReference type="Proteomes" id="UP001067235"/>
    </source>
</evidence>
<feature type="domain" description="ER-bound oxygenase mpaB/mpaB'/Rubber oxygenase catalytic" evidence="2">
    <location>
        <begin position="45"/>
        <end position="266"/>
    </location>
</feature>
<dbReference type="PANTHER" id="PTHR36151">
    <property type="entry name" value="BLR2777 PROTEIN"/>
    <property type="match status" value="1"/>
</dbReference>